<proteinExistence type="predicted"/>
<feature type="chain" id="PRO_5007586640" description="Secreted protein" evidence="1">
    <location>
        <begin position="21"/>
        <end position="88"/>
    </location>
</feature>
<dbReference type="EMBL" id="AKHW03001146">
    <property type="protein sequence ID" value="KYO43674.1"/>
    <property type="molecule type" value="Genomic_DNA"/>
</dbReference>
<dbReference type="AlphaFoldDB" id="A0A151P3N5"/>
<protein>
    <recommendedName>
        <fullName evidence="4">Secreted protein</fullName>
    </recommendedName>
</protein>
<reference evidence="2 3" key="1">
    <citation type="journal article" date="2012" name="Genome Biol.">
        <title>Sequencing three crocodilian genomes to illuminate the evolution of archosaurs and amniotes.</title>
        <authorList>
            <person name="St John J.A."/>
            <person name="Braun E.L."/>
            <person name="Isberg S.R."/>
            <person name="Miles L.G."/>
            <person name="Chong A.Y."/>
            <person name="Gongora J."/>
            <person name="Dalzell P."/>
            <person name="Moran C."/>
            <person name="Bed'hom B."/>
            <person name="Abzhanov A."/>
            <person name="Burgess S.C."/>
            <person name="Cooksey A.M."/>
            <person name="Castoe T.A."/>
            <person name="Crawford N.G."/>
            <person name="Densmore L.D."/>
            <person name="Drew J.C."/>
            <person name="Edwards S.V."/>
            <person name="Faircloth B.C."/>
            <person name="Fujita M.K."/>
            <person name="Greenwold M.J."/>
            <person name="Hoffmann F.G."/>
            <person name="Howard J.M."/>
            <person name="Iguchi T."/>
            <person name="Janes D.E."/>
            <person name="Khan S.Y."/>
            <person name="Kohno S."/>
            <person name="de Koning A.J."/>
            <person name="Lance S.L."/>
            <person name="McCarthy F.M."/>
            <person name="McCormack J.E."/>
            <person name="Merchant M.E."/>
            <person name="Peterson D.G."/>
            <person name="Pollock D.D."/>
            <person name="Pourmand N."/>
            <person name="Raney B.J."/>
            <person name="Roessler K.A."/>
            <person name="Sanford J.R."/>
            <person name="Sawyer R.H."/>
            <person name="Schmidt C.J."/>
            <person name="Triplett E.W."/>
            <person name="Tuberville T.D."/>
            <person name="Venegas-Anaya M."/>
            <person name="Howard J.T."/>
            <person name="Jarvis E.D."/>
            <person name="Guillette L.J.Jr."/>
            <person name="Glenn T.C."/>
            <person name="Green R.E."/>
            <person name="Ray D.A."/>
        </authorList>
    </citation>
    <scope>NUCLEOTIDE SEQUENCE [LARGE SCALE GENOMIC DNA]</scope>
    <source>
        <strain evidence="2">KSC_2009_1</strain>
    </source>
</reference>
<sequence length="88" mass="9648">MVLACQLMCALSLLVPKTVSGLLRSGVVHQVLWISQNVDTYKESGSVVLSFSFQPLDLATSLSATLKDPVIRSFFPLQVFINCSQVNF</sequence>
<dbReference type="Proteomes" id="UP000050525">
    <property type="component" value="Unassembled WGS sequence"/>
</dbReference>
<comment type="caution">
    <text evidence="2">The sequence shown here is derived from an EMBL/GenBank/DDBJ whole genome shotgun (WGS) entry which is preliminary data.</text>
</comment>
<evidence type="ECO:0000313" key="2">
    <source>
        <dbReference type="EMBL" id="KYO43674.1"/>
    </source>
</evidence>
<name>A0A151P3N5_ALLMI</name>
<gene>
    <name evidence="2" type="ORF">Y1Q_0013670</name>
</gene>
<feature type="signal peptide" evidence="1">
    <location>
        <begin position="1"/>
        <end position="20"/>
    </location>
</feature>
<evidence type="ECO:0008006" key="4">
    <source>
        <dbReference type="Google" id="ProtNLM"/>
    </source>
</evidence>
<evidence type="ECO:0000256" key="1">
    <source>
        <dbReference type="SAM" id="SignalP"/>
    </source>
</evidence>
<keyword evidence="1" id="KW-0732">Signal</keyword>
<organism evidence="2 3">
    <name type="scientific">Alligator mississippiensis</name>
    <name type="common">American alligator</name>
    <dbReference type="NCBI Taxonomy" id="8496"/>
    <lineage>
        <taxon>Eukaryota</taxon>
        <taxon>Metazoa</taxon>
        <taxon>Chordata</taxon>
        <taxon>Craniata</taxon>
        <taxon>Vertebrata</taxon>
        <taxon>Euteleostomi</taxon>
        <taxon>Archelosauria</taxon>
        <taxon>Archosauria</taxon>
        <taxon>Crocodylia</taxon>
        <taxon>Alligatoridae</taxon>
        <taxon>Alligatorinae</taxon>
        <taxon>Alligator</taxon>
    </lineage>
</organism>
<accession>A0A151P3N5</accession>
<evidence type="ECO:0000313" key="3">
    <source>
        <dbReference type="Proteomes" id="UP000050525"/>
    </source>
</evidence>
<keyword evidence="3" id="KW-1185">Reference proteome</keyword>